<evidence type="ECO:0000313" key="4">
    <source>
        <dbReference type="Proteomes" id="UP000036102"/>
    </source>
</evidence>
<proteinExistence type="predicted"/>
<dbReference type="RefSeq" id="WP_048495451.1">
    <property type="nucleotide sequence ID" value="NZ_LFBU01000001.1"/>
</dbReference>
<dbReference type="OrthoDB" id="6165634at2"/>
<dbReference type="EMBL" id="LFBU01000002">
    <property type="protein sequence ID" value="KMQ73767.1"/>
    <property type="molecule type" value="Genomic_DNA"/>
</dbReference>
<reference evidence="1 4" key="1">
    <citation type="submission" date="2015-06" db="EMBL/GenBank/DDBJ databases">
        <title>Marinobacter subterrani, a genetically tractable neutrophilic iron-oxidizing strain isolated from the Soudan Iron Mine.</title>
        <authorList>
            <person name="Bonis B.M."/>
            <person name="Gralnick J.A."/>
        </authorList>
    </citation>
    <scope>NUCLEOTIDE SEQUENCE [LARGE SCALE GENOMIC DNA]</scope>
    <source>
        <strain evidence="1 4">JG233</strain>
    </source>
</reference>
<protein>
    <submittedName>
        <fullName evidence="1">Uncharacterized protein</fullName>
    </submittedName>
</protein>
<dbReference type="AlphaFoldDB" id="A0A0J7J6G5"/>
<evidence type="ECO:0000313" key="1">
    <source>
        <dbReference type="EMBL" id="KMQ73767.1"/>
    </source>
</evidence>
<evidence type="ECO:0000313" key="2">
    <source>
        <dbReference type="EMBL" id="KMQ75350.1"/>
    </source>
</evidence>
<keyword evidence="4" id="KW-1185">Reference proteome</keyword>
<comment type="caution">
    <text evidence="1">The sequence shown here is derived from an EMBL/GenBank/DDBJ whole genome shotgun (WGS) entry which is preliminary data.</text>
</comment>
<accession>A0A0J7J6G5</accession>
<dbReference type="EMBL" id="LFBU01000001">
    <property type="protein sequence ID" value="KMQ76996.1"/>
    <property type="molecule type" value="Genomic_DNA"/>
</dbReference>
<dbReference type="STRING" id="1658765.Msub_11552"/>
<gene>
    <name evidence="2" type="ORF">Msub_11552</name>
    <name evidence="3" type="ORF">Msub_13211</name>
    <name evidence="1" type="ORF">Msub_20988</name>
</gene>
<dbReference type="EMBL" id="LFBU01000001">
    <property type="protein sequence ID" value="KMQ75350.1"/>
    <property type="molecule type" value="Genomic_DNA"/>
</dbReference>
<dbReference type="PATRIC" id="fig|1658765.3.peg.1545"/>
<evidence type="ECO:0000313" key="3">
    <source>
        <dbReference type="EMBL" id="KMQ76996.1"/>
    </source>
</evidence>
<dbReference type="Proteomes" id="UP000036102">
    <property type="component" value="Unassembled WGS sequence"/>
</dbReference>
<name>A0A0J7J6G5_9GAMM</name>
<organism evidence="1 4">
    <name type="scientific">Marinobacter subterrani</name>
    <dbReference type="NCBI Taxonomy" id="1658765"/>
    <lineage>
        <taxon>Bacteria</taxon>
        <taxon>Pseudomonadati</taxon>
        <taxon>Pseudomonadota</taxon>
        <taxon>Gammaproteobacteria</taxon>
        <taxon>Pseudomonadales</taxon>
        <taxon>Marinobacteraceae</taxon>
        <taxon>Marinobacter</taxon>
    </lineage>
</organism>
<sequence length="139" mass="16471">MSNNKWQQLEEGLSGFFCSVAAVADGHELTFLRRLYKERLVVEVYVDGWIEGQWYKATAEGEPEHPQARFWRPYRTRPYKLSEYKSLKRVFGKKRADEMTALQTCAFMPYWNTPKSLVRHLKKHFPDLELKPAKQEDTL</sequence>